<dbReference type="Gene3D" id="3.30.200.20">
    <property type="entry name" value="Phosphorylase Kinase, domain 1"/>
    <property type="match status" value="1"/>
</dbReference>
<gene>
    <name evidence="3" type="ORF">SAMN05444277_11770</name>
</gene>
<organism evidence="3 4">
    <name type="scientific">Parafilimonas terrae</name>
    <dbReference type="NCBI Taxonomy" id="1465490"/>
    <lineage>
        <taxon>Bacteria</taxon>
        <taxon>Pseudomonadati</taxon>
        <taxon>Bacteroidota</taxon>
        <taxon>Chitinophagia</taxon>
        <taxon>Chitinophagales</taxon>
        <taxon>Chitinophagaceae</taxon>
        <taxon>Parafilimonas</taxon>
    </lineage>
</organism>
<dbReference type="GO" id="GO:0016301">
    <property type="term" value="F:kinase activity"/>
    <property type="evidence" value="ECO:0007669"/>
    <property type="project" value="UniProtKB-UniRule"/>
</dbReference>
<dbReference type="Pfam" id="PF03881">
    <property type="entry name" value="Fructosamin_kin"/>
    <property type="match status" value="1"/>
</dbReference>
<proteinExistence type="inferred from homology"/>
<name>A0A1I5Z7Y1_9BACT</name>
<reference evidence="3 4" key="1">
    <citation type="submission" date="2016-10" db="EMBL/GenBank/DDBJ databases">
        <authorList>
            <person name="de Groot N.N."/>
        </authorList>
    </citation>
    <scope>NUCLEOTIDE SEQUENCE [LARGE SCALE GENOMIC DNA]</scope>
    <source>
        <strain evidence="3 4">DSM 28286</strain>
    </source>
</reference>
<protein>
    <submittedName>
        <fullName evidence="3">Fructosamine-3-kinase</fullName>
    </submittedName>
</protein>
<evidence type="ECO:0000313" key="3">
    <source>
        <dbReference type="EMBL" id="SFQ52579.1"/>
    </source>
</evidence>
<keyword evidence="2" id="KW-0808">Transferase</keyword>
<accession>A0A1I5Z7Y1</accession>
<comment type="similarity">
    <text evidence="1 2">Belongs to the fructosamine kinase family.</text>
</comment>
<evidence type="ECO:0000313" key="4">
    <source>
        <dbReference type="Proteomes" id="UP000199031"/>
    </source>
</evidence>
<dbReference type="EMBL" id="FOXQ01000017">
    <property type="protein sequence ID" value="SFQ52579.1"/>
    <property type="molecule type" value="Genomic_DNA"/>
</dbReference>
<dbReference type="InterPro" id="IPR016477">
    <property type="entry name" value="Fructo-/Ketosamine-3-kinase"/>
</dbReference>
<dbReference type="PANTHER" id="PTHR12149:SF8">
    <property type="entry name" value="PROTEIN-RIBULOSAMINE 3-KINASE"/>
    <property type="match status" value="1"/>
</dbReference>
<keyword evidence="2 3" id="KW-0418">Kinase</keyword>
<dbReference type="RefSeq" id="WP_177191974.1">
    <property type="nucleotide sequence ID" value="NZ_FOXQ01000017.1"/>
</dbReference>
<dbReference type="AlphaFoldDB" id="A0A1I5Z7Y1"/>
<keyword evidence="4" id="KW-1185">Reference proteome</keyword>
<dbReference type="Proteomes" id="UP000199031">
    <property type="component" value="Unassembled WGS sequence"/>
</dbReference>
<dbReference type="STRING" id="1465490.SAMN05444277_11770"/>
<dbReference type="PANTHER" id="PTHR12149">
    <property type="entry name" value="FRUCTOSAMINE 3 KINASE-RELATED PROTEIN"/>
    <property type="match status" value="1"/>
</dbReference>
<dbReference type="SUPFAM" id="SSF56112">
    <property type="entry name" value="Protein kinase-like (PK-like)"/>
    <property type="match status" value="1"/>
</dbReference>
<dbReference type="InterPro" id="IPR011009">
    <property type="entry name" value="Kinase-like_dom_sf"/>
</dbReference>
<sequence length="290" mass="33442">MTDLLKHIAEKLSSHFNQPVQLQGQRQAFGGDINQTFRLQTNIGPFFLKLNNGKPNDMFEKEFNGLLLMHQTKTIKTPEPIFHGIIDNKIFLITEFIEKGSSSKNFWQTFAQQLAGLHKHSNELFGLNENNYIGSLHQPNAYCETWNEFYTSQRILPLMQLAFSQNKCSKEDVTKTEKLCKRLNDVFPVESPALIHGDLWSGNFMAGNNNEPVIFDPAVYYGNREMDIAMSLLFGGFNSSFYNYYNEAFPLQPGWKERIELCQLYPLIVHLILFGGHYYNSVMNIINSYI</sequence>
<dbReference type="PIRSF" id="PIRSF006221">
    <property type="entry name" value="Ketosamine-3-kinase"/>
    <property type="match status" value="1"/>
</dbReference>
<evidence type="ECO:0000256" key="1">
    <source>
        <dbReference type="ARBA" id="ARBA00009460"/>
    </source>
</evidence>
<dbReference type="Gene3D" id="3.90.1200.10">
    <property type="match status" value="1"/>
</dbReference>
<evidence type="ECO:0000256" key="2">
    <source>
        <dbReference type="PIRNR" id="PIRNR006221"/>
    </source>
</evidence>